<feature type="domain" description="Chitin-binding type-2" evidence="7">
    <location>
        <begin position="157"/>
        <end position="213"/>
    </location>
</feature>
<proteinExistence type="predicted"/>
<dbReference type="GeneID" id="115622274"/>
<dbReference type="SUPFAM" id="SSF57625">
    <property type="entry name" value="Invertebrate chitin-binding proteins"/>
    <property type="match status" value="3"/>
</dbReference>
<feature type="signal peptide" evidence="6">
    <location>
        <begin position="1"/>
        <end position="18"/>
    </location>
</feature>
<dbReference type="RefSeq" id="XP_030372035.1">
    <property type="nucleotide sequence ID" value="XM_030516175.1"/>
</dbReference>
<evidence type="ECO:0000256" key="5">
    <source>
        <dbReference type="ARBA" id="ARBA00023180"/>
    </source>
</evidence>
<dbReference type="GO" id="GO:0008061">
    <property type="term" value="F:chitin binding"/>
    <property type="evidence" value="ECO:0007669"/>
    <property type="project" value="UniProtKB-KW"/>
</dbReference>
<dbReference type="GO" id="GO:0005576">
    <property type="term" value="C:extracellular region"/>
    <property type="evidence" value="ECO:0007669"/>
    <property type="project" value="InterPro"/>
</dbReference>
<evidence type="ECO:0000256" key="4">
    <source>
        <dbReference type="ARBA" id="ARBA00023157"/>
    </source>
</evidence>
<evidence type="ECO:0000313" key="9">
    <source>
        <dbReference type="RefSeq" id="XP_030372035.1"/>
    </source>
</evidence>
<dbReference type="Gene3D" id="2.170.140.10">
    <property type="entry name" value="Chitin binding domain"/>
    <property type="match status" value="1"/>
</dbReference>
<reference evidence="9" key="1">
    <citation type="submission" date="2025-08" db="UniProtKB">
        <authorList>
            <consortium name="RefSeq"/>
        </authorList>
    </citation>
    <scope>IDENTIFICATION</scope>
    <source>
        <strain evidence="9">11010-0011.00</strain>
        <tissue evidence="9">Whole body</tissue>
    </source>
</reference>
<evidence type="ECO:0000256" key="6">
    <source>
        <dbReference type="SAM" id="SignalP"/>
    </source>
</evidence>
<name>A0A6J2T9N6_DROLE</name>
<dbReference type="PANTHER" id="PTHR23301:SF0">
    <property type="entry name" value="CHITIN-BINDING TYPE-2 DOMAIN-CONTAINING PROTEIN-RELATED"/>
    <property type="match status" value="1"/>
</dbReference>
<dbReference type="OrthoDB" id="7743183at2759"/>
<dbReference type="SMART" id="SM00494">
    <property type="entry name" value="ChtBD2"/>
    <property type="match status" value="3"/>
</dbReference>
<accession>A0A6J2T9N6</accession>
<keyword evidence="2 6" id="KW-0732">Signal</keyword>
<feature type="domain" description="Chitin-binding type-2" evidence="7">
    <location>
        <begin position="98"/>
        <end position="155"/>
    </location>
</feature>
<dbReference type="PANTHER" id="PTHR23301">
    <property type="entry name" value="CHITIN BINDING PERITROPHIN-A"/>
    <property type="match status" value="1"/>
</dbReference>
<keyword evidence="5" id="KW-0325">Glycoprotein</keyword>
<evidence type="ECO:0000313" key="8">
    <source>
        <dbReference type="Proteomes" id="UP000504634"/>
    </source>
</evidence>
<dbReference type="Pfam" id="PF01607">
    <property type="entry name" value="CBM_14"/>
    <property type="match status" value="3"/>
</dbReference>
<protein>
    <submittedName>
        <fullName evidence="9">Peritrophin-48-like</fullName>
    </submittedName>
</protein>
<keyword evidence="3" id="KW-0677">Repeat</keyword>
<dbReference type="Proteomes" id="UP000504634">
    <property type="component" value="Unplaced"/>
</dbReference>
<feature type="chain" id="PRO_5026747618" evidence="6">
    <location>
        <begin position="19"/>
        <end position="268"/>
    </location>
</feature>
<organism evidence="8 9">
    <name type="scientific">Drosophila lebanonensis</name>
    <name type="common">Fruit fly</name>
    <name type="synonym">Scaptodrosophila lebanonensis</name>
    <dbReference type="NCBI Taxonomy" id="7225"/>
    <lineage>
        <taxon>Eukaryota</taxon>
        <taxon>Metazoa</taxon>
        <taxon>Ecdysozoa</taxon>
        <taxon>Arthropoda</taxon>
        <taxon>Hexapoda</taxon>
        <taxon>Insecta</taxon>
        <taxon>Pterygota</taxon>
        <taxon>Neoptera</taxon>
        <taxon>Endopterygota</taxon>
        <taxon>Diptera</taxon>
        <taxon>Brachycera</taxon>
        <taxon>Muscomorpha</taxon>
        <taxon>Ephydroidea</taxon>
        <taxon>Drosophilidae</taxon>
        <taxon>Scaptodrosophila</taxon>
    </lineage>
</organism>
<dbReference type="PROSITE" id="PS50940">
    <property type="entry name" value="CHIT_BIND_II"/>
    <property type="match status" value="3"/>
</dbReference>
<evidence type="ECO:0000256" key="1">
    <source>
        <dbReference type="ARBA" id="ARBA00022669"/>
    </source>
</evidence>
<evidence type="ECO:0000256" key="3">
    <source>
        <dbReference type="ARBA" id="ARBA00022737"/>
    </source>
</evidence>
<evidence type="ECO:0000256" key="2">
    <source>
        <dbReference type="ARBA" id="ARBA00022729"/>
    </source>
</evidence>
<dbReference type="InterPro" id="IPR051940">
    <property type="entry name" value="Chitin_bind-dev_reg"/>
</dbReference>
<evidence type="ECO:0000259" key="7">
    <source>
        <dbReference type="PROSITE" id="PS50940"/>
    </source>
</evidence>
<keyword evidence="8" id="KW-1185">Reference proteome</keyword>
<gene>
    <name evidence="9" type="primary">LOC115622274</name>
</gene>
<keyword evidence="4" id="KW-1015">Disulfide bond</keyword>
<keyword evidence="1" id="KW-0147">Chitin-binding</keyword>
<sequence length="268" mass="29391">MEWIVLIVVLGAVQLSLAQNFTDQCKGVQYDIVRHPDSNKKYIVCAYGNGQEINCPTETPNGQNSTTPVVPDTCFDSSLKSCTKDACNIPKEPSAIVKGYCATKDPLEKIASVDCGHFYVCLGENDPFYVECPKGQHYSQFDQKCTSPALAKCMTPDKLCANTDKNATFAAENCNEYYVCNTNQLSKRNCAYGYVYSEEAESCVADVAMSCGAHTKPDCSDSKNANTYFAHKDCTKFYMCIQTEVYEGKCATGYSFNSKTSSCQAGVC</sequence>
<dbReference type="InterPro" id="IPR002557">
    <property type="entry name" value="Chitin-bd_dom"/>
</dbReference>
<feature type="domain" description="Chitin-binding type-2" evidence="7">
    <location>
        <begin position="216"/>
        <end position="263"/>
    </location>
</feature>
<dbReference type="AlphaFoldDB" id="A0A6J2T9N6"/>
<dbReference type="InterPro" id="IPR036508">
    <property type="entry name" value="Chitin-bd_dom_sf"/>
</dbReference>